<name>A0A1R0H642_9FUNG</name>
<protein>
    <submittedName>
        <fullName evidence="1">Uncharacterized protein</fullName>
    </submittedName>
</protein>
<reference evidence="1 2" key="1">
    <citation type="journal article" date="2016" name="Mol. Biol. Evol.">
        <title>Genome-Wide Survey of Gut Fungi (Harpellales) Reveals the First Horizontally Transferred Ubiquitin Gene from a Mosquito Host.</title>
        <authorList>
            <person name="Wang Y."/>
            <person name="White M.M."/>
            <person name="Kvist S."/>
            <person name="Moncalvo J.M."/>
        </authorList>
    </citation>
    <scope>NUCLEOTIDE SEQUENCE [LARGE SCALE GENOMIC DNA]</scope>
    <source>
        <strain evidence="1 2">ALG-7-W6</strain>
    </source>
</reference>
<dbReference type="Proteomes" id="UP000187455">
    <property type="component" value="Unassembled WGS sequence"/>
</dbReference>
<accession>A0A1R0H642</accession>
<organism evidence="1 2">
    <name type="scientific">Smittium mucronatum</name>
    <dbReference type="NCBI Taxonomy" id="133383"/>
    <lineage>
        <taxon>Eukaryota</taxon>
        <taxon>Fungi</taxon>
        <taxon>Fungi incertae sedis</taxon>
        <taxon>Zoopagomycota</taxon>
        <taxon>Kickxellomycotina</taxon>
        <taxon>Harpellomycetes</taxon>
        <taxon>Harpellales</taxon>
        <taxon>Legeriomycetaceae</taxon>
        <taxon>Smittium</taxon>
    </lineage>
</organism>
<sequence length="68" mass="8211">MYTYTYPVQVTEILGQKKKFLTSYKKYSKNQKKLYTRDFNMDSSRVSWLHYKAWNEPPSSSSNNFSRL</sequence>
<dbReference type="EMBL" id="LSSL01000442">
    <property type="protein sequence ID" value="OLY84586.1"/>
    <property type="molecule type" value="Genomic_DNA"/>
</dbReference>
<evidence type="ECO:0000313" key="1">
    <source>
        <dbReference type="EMBL" id="OLY84586.1"/>
    </source>
</evidence>
<dbReference type="AlphaFoldDB" id="A0A1R0H642"/>
<evidence type="ECO:0000313" key="2">
    <source>
        <dbReference type="Proteomes" id="UP000187455"/>
    </source>
</evidence>
<comment type="caution">
    <text evidence="1">The sequence shown here is derived from an EMBL/GenBank/DDBJ whole genome shotgun (WGS) entry which is preliminary data.</text>
</comment>
<proteinExistence type="predicted"/>
<keyword evidence="2" id="KW-1185">Reference proteome</keyword>
<gene>
    <name evidence="1" type="ORF">AYI68_g1249</name>
</gene>